<dbReference type="InterPro" id="IPR041126">
    <property type="entry name" value="CPAF_PDZ"/>
</dbReference>
<dbReference type="Gene3D" id="3.90.226.10">
    <property type="entry name" value="2-enoyl-CoA Hydratase, Chain A, domain 1"/>
    <property type="match status" value="1"/>
</dbReference>
<evidence type="ECO:0000313" key="4">
    <source>
        <dbReference type="EMBL" id="MBC5836177.1"/>
    </source>
</evidence>
<name>A0ABR7J366_9FLAO</name>
<proteinExistence type="predicted"/>
<evidence type="ECO:0000256" key="1">
    <source>
        <dbReference type="SAM" id="SignalP"/>
    </source>
</evidence>
<keyword evidence="5" id="KW-1185">Reference proteome</keyword>
<feature type="domain" description="Tail specific protease" evidence="2">
    <location>
        <begin position="253"/>
        <end position="438"/>
    </location>
</feature>
<evidence type="ECO:0000313" key="5">
    <source>
        <dbReference type="Proteomes" id="UP000605990"/>
    </source>
</evidence>
<reference evidence="4 5" key="1">
    <citation type="submission" date="2020-08" db="EMBL/GenBank/DDBJ databases">
        <title>Description of novel Flavobacterium F-408 isolate.</title>
        <authorList>
            <person name="Saticioglu I.B."/>
            <person name="Duman M."/>
            <person name="Altun S."/>
        </authorList>
    </citation>
    <scope>NUCLEOTIDE SEQUENCE [LARGE SCALE GENOMIC DNA]</scope>
    <source>
        <strain evidence="4 5">F-408</strain>
    </source>
</reference>
<dbReference type="Pfam" id="PF17816">
    <property type="entry name" value="PDZ_4"/>
    <property type="match status" value="1"/>
</dbReference>
<organism evidence="4 5">
    <name type="scientific">Flavobacterium bernardetii</name>
    <dbReference type="NCBI Taxonomy" id="2813823"/>
    <lineage>
        <taxon>Bacteria</taxon>
        <taxon>Pseudomonadati</taxon>
        <taxon>Bacteroidota</taxon>
        <taxon>Flavobacteriia</taxon>
        <taxon>Flavobacteriales</taxon>
        <taxon>Flavobacteriaceae</taxon>
        <taxon>Flavobacterium</taxon>
    </lineage>
</organism>
<evidence type="ECO:0000259" key="3">
    <source>
        <dbReference type="Pfam" id="PF17816"/>
    </source>
</evidence>
<feature type="domain" description="Chlamydial protease/proteasome-like activity factor PDZ" evidence="3">
    <location>
        <begin position="115"/>
        <end position="186"/>
    </location>
</feature>
<dbReference type="Pfam" id="PF03572">
    <property type="entry name" value="Peptidase_S41"/>
    <property type="match status" value="1"/>
</dbReference>
<dbReference type="EMBL" id="JACRUN010000012">
    <property type="protein sequence ID" value="MBC5836177.1"/>
    <property type="molecule type" value="Genomic_DNA"/>
</dbReference>
<accession>A0ABR7J366</accession>
<dbReference type="InterPro" id="IPR005151">
    <property type="entry name" value="Tail-specific_protease"/>
</dbReference>
<feature type="signal peptide" evidence="1">
    <location>
        <begin position="1"/>
        <end position="20"/>
    </location>
</feature>
<comment type="caution">
    <text evidence="4">The sequence shown here is derived from an EMBL/GenBank/DDBJ whole genome shotgun (WGS) entry which is preliminary data.</text>
</comment>
<keyword evidence="1" id="KW-0732">Signal</keyword>
<dbReference type="SUPFAM" id="SSF52096">
    <property type="entry name" value="ClpP/crotonase"/>
    <property type="match status" value="1"/>
</dbReference>
<evidence type="ECO:0000259" key="2">
    <source>
        <dbReference type="Pfam" id="PF03572"/>
    </source>
</evidence>
<dbReference type="Proteomes" id="UP000605990">
    <property type="component" value="Unassembled WGS sequence"/>
</dbReference>
<feature type="chain" id="PRO_5046266268" evidence="1">
    <location>
        <begin position="21"/>
        <end position="503"/>
    </location>
</feature>
<gene>
    <name evidence="4" type="ORF">H8R27_14900</name>
</gene>
<sequence>MKKAIYFHLLFLIFSNVVFAQSIDDQISQKKMTKDFEIFKQISKEANSGLYKYRTKQQIDSIYNWANHQIEKIKSYREFYNLIFTISDFEGSCHNDVSLSKKYTENLKNETFGYFPYPIKWIEGKWLINMSDKEIPLGAEIITINDVPINNIIRELYKYYSTDGNNLTGKRIGLMKYFSKYYRLHFGLTKTFVISYVNPNSKHLETKDIQSIGNKTYFENFKKMHSMSVDQYYYADLKENQKYNYKQLNPSTGILTIHTFIIGDIQTIEHKKYLHFLDSIFVNIKTQGIKNLIVDIRNNGGGNDPNDLVTYSYLTNRSFQENKQAWISFKKIPLMKYYNIGIPKFIRPLVVGKYNIEFQTIFPKEQNGKYYQDENSDDHRIRTPNLNAFNGNIYLLISPKVASAGSLFAAMVAGNENTTTIGEETLGGYYGHNGHSPLSYKLPKSKIVITFSAVNLEQDVPKRENQKYGRGIIPNYEITQTFDDFINNADTQMNFTLEFISKK</sequence>
<protein>
    <submittedName>
        <fullName evidence="4">Peptidase</fullName>
    </submittedName>
</protein>
<dbReference type="InterPro" id="IPR029045">
    <property type="entry name" value="ClpP/crotonase-like_dom_sf"/>
</dbReference>